<dbReference type="AlphaFoldDB" id="A0A0C2JAL8"/>
<dbReference type="InterPro" id="IPR006047">
    <property type="entry name" value="GH13_cat_dom"/>
</dbReference>
<evidence type="ECO:0000313" key="4">
    <source>
        <dbReference type="Proteomes" id="UP000031668"/>
    </source>
</evidence>
<proteinExistence type="predicted"/>
<reference evidence="3 4" key="1">
    <citation type="journal article" date="2014" name="Genome Biol. Evol.">
        <title>The genome of the myxosporean Thelohanellus kitauei shows adaptations to nutrient acquisition within its fish host.</title>
        <authorList>
            <person name="Yang Y."/>
            <person name="Xiong J."/>
            <person name="Zhou Z."/>
            <person name="Huo F."/>
            <person name="Miao W."/>
            <person name="Ran C."/>
            <person name="Liu Y."/>
            <person name="Zhang J."/>
            <person name="Feng J."/>
            <person name="Wang M."/>
            <person name="Wang M."/>
            <person name="Wang L."/>
            <person name="Yao B."/>
        </authorList>
    </citation>
    <scope>NUCLEOTIDE SEQUENCE [LARGE SCALE GENOMIC DNA]</scope>
    <source>
        <strain evidence="3">Wuqing</strain>
    </source>
</reference>
<evidence type="ECO:0000313" key="3">
    <source>
        <dbReference type="EMBL" id="KII74904.1"/>
    </source>
</evidence>
<keyword evidence="1" id="KW-1133">Transmembrane helix</keyword>
<accession>A0A0C2JAL8</accession>
<keyword evidence="1" id="KW-0472">Membrane</keyword>
<dbReference type="InterPro" id="IPR017853">
    <property type="entry name" value="GH"/>
</dbReference>
<organism evidence="3 4">
    <name type="scientific">Thelohanellus kitauei</name>
    <name type="common">Myxosporean</name>
    <dbReference type="NCBI Taxonomy" id="669202"/>
    <lineage>
        <taxon>Eukaryota</taxon>
        <taxon>Metazoa</taxon>
        <taxon>Cnidaria</taxon>
        <taxon>Myxozoa</taxon>
        <taxon>Myxosporea</taxon>
        <taxon>Bivalvulida</taxon>
        <taxon>Platysporina</taxon>
        <taxon>Myxobolidae</taxon>
        <taxon>Thelohanellus</taxon>
    </lineage>
</organism>
<keyword evidence="4" id="KW-1185">Reference proteome</keyword>
<comment type="caution">
    <text evidence="3">The sequence shown here is derived from an EMBL/GenBank/DDBJ whole genome shotgun (WGS) entry which is preliminary data.</text>
</comment>
<keyword evidence="1" id="KW-0812">Transmembrane</keyword>
<feature type="transmembrane region" description="Helical" evidence="1">
    <location>
        <begin position="90"/>
        <end position="111"/>
    </location>
</feature>
<sequence>MMMVFKNESDSDLFLHMPRYCHRDDPYLTFNESDEVQKGPSTSTPYKIRDFNPQMHRSHDFQKIHSCLDKPPKYHSKIFRPMFKKYWIKSLVRILFLFVMMFLLIVLLLIIPPSFEAPLVLEKQKARKIFYLINVDNFQDADGDGVGDLSGVTKALPDIKELGVTHIILSSIPEEQKISGNIVYLLGELVLQARYMSMRILWDATEYAATESTYLLPREVDGFYFSATIYEKLAQRPVTEGICIDHLELTVAIHRAVQHLGLIWYAEVEVPNYEEMKKLKTKAYRHSTMEGMIFRVKIEQDFMRRMNIIDKQFFYIYFLQQVHKIQQRFVFEDWIYYVDSDEKDNAGNHLYVHFWAMMAYSRFPILLKSGQEFEKGVHQSKNYAQSVAEIKKSGKKSYITYLKILNNVVKDQRIRKSTRSSILGSMNNTFIWVRRRIPHTNQAVYAFALLEDRGDEELRKMRSKMTIILDHNKPLEKQGDDKITQMALYIGVLGVNYPQDT</sequence>
<dbReference type="EMBL" id="JWZT01000178">
    <property type="protein sequence ID" value="KII74904.1"/>
    <property type="molecule type" value="Genomic_DNA"/>
</dbReference>
<dbReference type="Gene3D" id="3.20.20.80">
    <property type="entry name" value="Glycosidases"/>
    <property type="match status" value="1"/>
</dbReference>
<dbReference type="SUPFAM" id="SSF51445">
    <property type="entry name" value="(Trans)glycosidases"/>
    <property type="match status" value="1"/>
</dbReference>
<dbReference type="Proteomes" id="UP000031668">
    <property type="component" value="Unassembled WGS sequence"/>
</dbReference>
<gene>
    <name evidence="3" type="ORF">RF11_12646</name>
</gene>
<evidence type="ECO:0000259" key="2">
    <source>
        <dbReference type="Pfam" id="PF00128"/>
    </source>
</evidence>
<dbReference type="OrthoDB" id="1740265at2759"/>
<dbReference type="GO" id="GO:0005975">
    <property type="term" value="P:carbohydrate metabolic process"/>
    <property type="evidence" value="ECO:0007669"/>
    <property type="project" value="InterPro"/>
</dbReference>
<name>A0A0C2JAL8_THEKT</name>
<feature type="domain" description="Glycosyl hydrolase family 13 catalytic" evidence="2">
    <location>
        <begin position="135"/>
        <end position="173"/>
    </location>
</feature>
<evidence type="ECO:0000256" key="1">
    <source>
        <dbReference type="SAM" id="Phobius"/>
    </source>
</evidence>
<dbReference type="Pfam" id="PF00128">
    <property type="entry name" value="Alpha-amylase"/>
    <property type="match status" value="1"/>
</dbReference>
<protein>
    <recommendedName>
        <fullName evidence="2">Glycosyl hydrolase family 13 catalytic domain-containing protein</fullName>
    </recommendedName>
</protein>